<accession>A0ABR3W5E8</accession>
<dbReference type="PROSITE" id="PS52004">
    <property type="entry name" value="KS3_2"/>
    <property type="match status" value="1"/>
</dbReference>
<comment type="caution">
    <text evidence="12">The sequence shown here is derived from an EMBL/GenBank/DDBJ whole genome shotgun (WGS) entry which is preliminary data.</text>
</comment>
<dbReference type="SMART" id="SM00822">
    <property type="entry name" value="PKS_KR"/>
    <property type="match status" value="1"/>
</dbReference>
<dbReference type="InterPro" id="IPR009081">
    <property type="entry name" value="PP-bd_ACP"/>
</dbReference>
<dbReference type="Gene3D" id="3.40.366.10">
    <property type="entry name" value="Malonyl-Coenzyme A Acyl Carrier Protein, domain 2"/>
    <property type="match status" value="1"/>
</dbReference>
<keyword evidence="13" id="KW-1185">Reference proteome</keyword>
<dbReference type="InterPro" id="IPR042231">
    <property type="entry name" value="Cho/carn_acyl_trans_2"/>
</dbReference>
<protein>
    <submittedName>
        <fullName evidence="12">Type I Iterative PKS</fullName>
    </submittedName>
</protein>
<dbReference type="InterPro" id="IPR029063">
    <property type="entry name" value="SAM-dependent_MTases_sf"/>
</dbReference>
<feature type="active site" description="Proton donor; for dehydratase activity" evidence="8">
    <location>
        <position position="1165"/>
    </location>
</feature>
<evidence type="ECO:0000259" key="9">
    <source>
        <dbReference type="PROSITE" id="PS50075"/>
    </source>
</evidence>
<evidence type="ECO:0000313" key="12">
    <source>
        <dbReference type="EMBL" id="KAL1853575.1"/>
    </source>
</evidence>
<dbReference type="SUPFAM" id="SSF55048">
    <property type="entry name" value="Probable ACP-binding domain of malonyl-CoA ACP transacylase"/>
    <property type="match status" value="1"/>
</dbReference>
<feature type="active site" description="Proton acceptor; for dehydratase activity" evidence="8">
    <location>
        <position position="982"/>
    </location>
</feature>
<dbReference type="InterPro" id="IPR013149">
    <property type="entry name" value="ADH-like_C"/>
</dbReference>
<dbReference type="Gene3D" id="3.40.50.150">
    <property type="entry name" value="Vaccinia Virus protein VP39"/>
    <property type="match status" value="1"/>
</dbReference>
<evidence type="ECO:0000256" key="4">
    <source>
        <dbReference type="ARBA" id="ARBA00022857"/>
    </source>
</evidence>
<dbReference type="SUPFAM" id="SSF51735">
    <property type="entry name" value="NAD(P)-binding Rossmann-fold domains"/>
    <property type="match status" value="2"/>
</dbReference>
<dbReference type="InterPro" id="IPR013968">
    <property type="entry name" value="PKS_KR"/>
</dbReference>
<dbReference type="InterPro" id="IPR020841">
    <property type="entry name" value="PKS_Beta-ketoAc_synthase_dom"/>
</dbReference>
<dbReference type="Pfam" id="PF08659">
    <property type="entry name" value="KR"/>
    <property type="match status" value="1"/>
</dbReference>
<dbReference type="InterPro" id="IPR020843">
    <property type="entry name" value="ER"/>
</dbReference>
<dbReference type="Gene3D" id="3.40.50.720">
    <property type="entry name" value="NAD(P)-binding Rossmann-like Domain"/>
    <property type="match status" value="2"/>
</dbReference>
<dbReference type="SUPFAM" id="SSF47336">
    <property type="entry name" value="ACP-like"/>
    <property type="match status" value="1"/>
</dbReference>
<dbReference type="InterPro" id="IPR032821">
    <property type="entry name" value="PKS_assoc"/>
</dbReference>
<dbReference type="InterPro" id="IPR036291">
    <property type="entry name" value="NAD(P)-bd_dom_sf"/>
</dbReference>
<dbReference type="InterPro" id="IPR023213">
    <property type="entry name" value="CAT-like_dom_sf"/>
</dbReference>
<dbReference type="InterPro" id="IPR014043">
    <property type="entry name" value="Acyl_transferase_dom"/>
</dbReference>
<dbReference type="Pfam" id="PF00698">
    <property type="entry name" value="Acyl_transf_1"/>
    <property type="match status" value="1"/>
</dbReference>
<dbReference type="Proteomes" id="UP001583177">
    <property type="component" value="Unassembled WGS sequence"/>
</dbReference>
<dbReference type="InterPro" id="IPR039551">
    <property type="entry name" value="Cho/carn_acyl_trans"/>
</dbReference>
<dbReference type="Pfam" id="PF23297">
    <property type="entry name" value="ACP_SdgA_C"/>
    <property type="match status" value="1"/>
</dbReference>
<dbReference type="EMBL" id="JAWRVE010000148">
    <property type="protein sequence ID" value="KAL1853575.1"/>
    <property type="molecule type" value="Genomic_DNA"/>
</dbReference>
<dbReference type="SUPFAM" id="SSF53901">
    <property type="entry name" value="Thiolase-like"/>
    <property type="match status" value="1"/>
</dbReference>
<dbReference type="InterPro" id="IPR016039">
    <property type="entry name" value="Thiolase-like"/>
</dbReference>
<dbReference type="InterPro" id="IPR011032">
    <property type="entry name" value="GroES-like_sf"/>
</dbReference>
<feature type="domain" description="Ketosynthase family 3 (KS3)" evidence="10">
    <location>
        <begin position="4"/>
        <end position="428"/>
    </location>
</feature>
<dbReference type="Gene3D" id="3.30.559.70">
    <property type="entry name" value="Choline/Carnitine o-acyltransferase, domain 2"/>
    <property type="match status" value="1"/>
</dbReference>
<keyword evidence="1" id="KW-0596">Phosphopantetheine</keyword>
<dbReference type="InterPro" id="IPR013217">
    <property type="entry name" value="Methyltransf_12"/>
</dbReference>
<evidence type="ECO:0000256" key="6">
    <source>
        <dbReference type="ARBA" id="ARBA00023268"/>
    </source>
</evidence>
<dbReference type="PANTHER" id="PTHR43775:SF22">
    <property type="entry name" value="SYNTHASE, PUTATIVE (JCVI)-RELATED"/>
    <property type="match status" value="1"/>
</dbReference>
<dbReference type="Gene3D" id="3.40.47.10">
    <property type="match status" value="1"/>
</dbReference>
<dbReference type="SUPFAM" id="SSF52777">
    <property type="entry name" value="CoA-dependent acyltransferases"/>
    <property type="match status" value="2"/>
</dbReference>
<dbReference type="InterPro" id="IPR049551">
    <property type="entry name" value="PKS_DH_C"/>
</dbReference>
<dbReference type="Gene3D" id="1.10.1200.10">
    <property type="entry name" value="ACP-like"/>
    <property type="match status" value="1"/>
</dbReference>
<gene>
    <name evidence="12" type="ORF">Daus18300_011780</name>
</gene>
<sequence length="3223" mass="351353">MAVPSPIAVVGMSCRFPGAGSPEELKELLLSGKSGWGPIPSDRWNRDAFYNTHLGAPESLVAKNGYFLRDDISKFDARFFQVPPKEAHAMDPQQRILLQTTYEALENAGMPLEDIRGSKTAVFISSFAYDYQRMGYKDLAEVSGSHVAGTGMAMLSNRISYAFDLRGPSLTLDTGCSGSLVGLHQACQSLRLGESEMAIVGGSQLLIDPAQSVNMSVIGMVNPDGHCYAFDSRGNGYARGEGVATIVLKLLTKAIEDGDPIHGVIVGSGVNQDGHTAGSIMSPSGEAQRVLMEEVYASVGLDPGQTQYVEAHGTGTKVGDQEEVGSIHSVFCEGRNRAQDLYVGSVKSNIGHLEASAGIAGLIKSILVLKTGVIPPQLNFVEPKASLRLGERNITIPLEPTPLAPGPRRVSLNSFGYGGTNCHVIIESLESYEAASRMSPAGPLTRVEKHAINGVNDNSSNTSSVHTNGVESSEAIVADAQLYLLSANSEKALKASARDVLAWLSAHGSTKGDPCQQKALLNDLAHTLAARRTLLPWRSSMIASDVRQLSSMLESIRPAKAAITPRVAFVFTGQGAQWAGMGRELMSLQPFKDSILKSEGILVGLGASARGWSLRDQIFSDGSSRLGEAEIAQPATTCLQVALVDLFRSLGVEPSAVVGHSSGEIGAAYAAGAISHSAAIELRGKQDHQATPGSMLAVGLGKAAVQPYIANIETGRISVACVNSPQSTTISGDECAIDELKSVLDVNSIFARKLRVDQAYHSHHMQKIAPAYHSACEQTHHSRTRDDVSFFSTVTGARKYDDFGASYWVDNLVSPVQFVRGLQLVCDELKQDNTGRKDGYVLIEIGPAAALAGPAKQTLASSPDFKYNYLSPLARQTDGLQSALGLIGRLIELGVPVNRKKLSSLLSSDHSYTPKTLTDLKAYPFADDSGSFWRECRLSSAQRFRQFPWNDLCGLLDPACSVQEPRWRHFLNMDSLPWMKDHMRENKAVAANSPESIKNFVFRDVKFIKAISFPVDEQDAVVELQLTISPSKEVGGRWQAFRIMMFGNDIWEENCNGLVSFDGDQVVTEVDQADGRDLKQAASLAVFRDVQQACASGNVIVEKDTFYQQLEMKGNQYGSSFALLDDLHVDSTGTMACTKLTVPDLSELMPGHVSQPHLVHPTTLDAISHIGAQLFQIFNGNAPVVIGSVTEMAITATDCGNLWKPGTELQIAAILDRSLTDTLSCITDAYVFRKDITTGEFSLALHSQYVLRSYGSGQPSLQEGSNSQGKQPRQITWNVDVDSLRSDSFLELVNRRQPHTAEVKDREESFNNDYQCIEQAAYIFIRHALCKVNMTFNTSGTVTPPSMTEPHLEQLFNWMQKLSTSVEFHTLTADLSFEDEARIVIAAENALFFKFEGRMVAQIGRKLADILLGKCDSTALMQEANLPNDLYTSSVFSPTYRHMAEYLRLLSFKKPHMRILETGAGAGGATIPLLQALKGEDGSTWLDRYAYTDRSDEPFEQAKSKLTEWLGYIDFGVLDLEADPVEQGYEAQSYDVVIIANVVLSAKDMDLTLANAHKLLRPGGKLMIAVLSMPSVAVDMIFGILPTWRASDEERLGHRQLLATNEWDDLLRQHGFTGLDISAQSNDSSKAGCSSLMVSSTMIELAACALQQGPPSSTQSPLDGMRIVQGYNQSLYVQNMTKSLLDVSKRNDCQGWTSSESIEDAAAMEPWNNTGAVMILDVAEHSLLLNEKPAIFDAMRRLLTSGFSVIWVALQESKTDAVITAKRCMIQGAARVLRRENGGSSRLITIDIDETTELSNGDIARNVCSRLIEAARLSLSADENEYERELRYSMGELLIPRLQTDTKFQSWADKVCADTSSKNASLESDVPYHQVKRPLKLEVGTPGLLSSLRFVDDPASSVKVPLEPWEIQISARAHGVNFKDVFVALGQMRAGVGMVGEVSGVVTAVGEDMTSRYKPGDSVFGFGASPFASQPRISGNLAHALPSGMSFQAGATISVVYATAYYSLFKAANFRRGQTILIAAASGGVGQAAIQLAQYAGASKIFVTVGSKVKKQLVMDTYGIPESHVFSSRGTAFKDGIIQLTGGRGVDCVLNSLSGEMLSGAFDCLAKLGGFVEIGKTDIYKNSHIEMSNFDKSITFACVDLVVLGNEQPQLVYETLSSVAALLEKGVIRPPTPVNALAIGRNEEAFRLIGTRKHTGKVVLESPPDSTVTATTAPAPPLELSKDGTYVVAGGLGDLGRRLAAFMSAHGAGHIMLLSRRSISAEDLQALQDRCGSLCVVHVVKCDIMRESDLQQCIELCRQQKLPPVRGVVHAGMVLRDRPFAAMSREDFATALGPKVLGTINLDRAFSSSHLDFFVTLSSVANHIGNGSQANYAAANEFQDAFARAHGSGGEGNTHYISIDLGAVAGSDAVSKLANSNRLESVMVSFDDVFRSIRYAMSPQSKLDRCSQSILGLSRQGLTEADDYVCLTNPLFSCLSYPEQLHNDDLGLESSAKSTDVDKALRQVRTINEAEVLIQETIAAKCAVFLDRAIDDVPVNQPLAMIGLDSLVSIELKNWLLRALQAAVQTSDISSASSINALASLVTRKSKLVSEEVKAATEDIGQGPSSTLALSMSQQTSVHAMGTELPSHGFDCCRAAKELPKYPLIDLEETMGYLEQNVSRFAQNGEELRGLQQAVREFTAPGSLGRQLHAQLRERASNPDLDSWLADLHLKGLYLSRRHPLAPWGNFLNTHYDSPMTHCQAERAALISTVAFQFHKEVTARAISQDWLGSRALCTYSWDWIFNTVREPGIGCDEMQRYPGNDYCAVLRQGHLFTLPLRYEEEDVSYERLRDAFQGIVDRVDLGQESWAGILTTDWRDPWAANRDELIALSESNREYIQAIERATFVICLDDGRPVTNEERVRQCYVGSGLNRWHDKATQFLVSANGRSSQLSEHSMVDGLTIARLTERIHDAIQAHVPTAPGVVRNNPVPATRFTLQTTPRIEDRMSELRTIYASETAKKKYTLHTIPSLGINATLGTGLPAKACVDMAIQLANRMHFGYNPGSWEPVSTQHFHRGRPELVQVVTDSVVEFCEAALDMRVGNVNFDKGRGQSKKKELLSKAATQWEGQIRRAGEGRGFLRMWDTMGGMLPEGEGVEKPAIFTDPVFWRAFPGRVLQVRNEAEVEDAALCLYEEDALWMSYAIREDKVNISITGGMSKVDAYCEALNRASEIIKSIIQKD</sequence>
<dbReference type="Pfam" id="PF14765">
    <property type="entry name" value="PS-DH"/>
    <property type="match status" value="1"/>
</dbReference>
<feature type="domain" description="PKS/mFAS DH" evidence="11">
    <location>
        <begin position="950"/>
        <end position="1260"/>
    </location>
</feature>
<dbReference type="PANTHER" id="PTHR43775">
    <property type="entry name" value="FATTY ACID SYNTHASE"/>
    <property type="match status" value="1"/>
</dbReference>
<dbReference type="Pfam" id="PF08242">
    <property type="entry name" value="Methyltransf_12"/>
    <property type="match status" value="1"/>
</dbReference>
<dbReference type="SMART" id="SM00823">
    <property type="entry name" value="PKS_PP"/>
    <property type="match status" value="1"/>
</dbReference>
<evidence type="ECO:0000259" key="11">
    <source>
        <dbReference type="PROSITE" id="PS52019"/>
    </source>
</evidence>
<dbReference type="Gene3D" id="3.30.559.10">
    <property type="entry name" value="Chloramphenicol acetyltransferase-like domain"/>
    <property type="match status" value="1"/>
</dbReference>
<keyword evidence="4" id="KW-0521">NADP</keyword>
<evidence type="ECO:0000256" key="3">
    <source>
        <dbReference type="ARBA" id="ARBA00022679"/>
    </source>
</evidence>
<dbReference type="CDD" id="cd02440">
    <property type="entry name" value="AdoMet_MTases"/>
    <property type="match status" value="1"/>
</dbReference>
<dbReference type="CDD" id="cd00833">
    <property type="entry name" value="PKS"/>
    <property type="match status" value="1"/>
</dbReference>
<dbReference type="Pfam" id="PF00755">
    <property type="entry name" value="Carn_acyltransf"/>
    <property type="match status" value="1"/>
</dbReference>
<evidence type="ECO:0000256" key="7">
    <source>
        <dbReference type="ARBA" id="ARBA00023315"/>
    </source>
</evidence>
<dbReference type="CDD" id="cd05195">
    <property type="entry name" value="enoyl_red"/>
    <property type="match status" value="1"/>
</dbReference>
<keyword evidence="6" id="KW-0511">Multifunctional enzyme</keyword>
<dbReference type="SUPFAM" id="SSF52151">
    <property type="entry name" value="FabD/lysophospholipase-like"/>
    <property type="match status" value="1"/>
</dbReference>
<dbReference type="Gene3D" id="3.90.180.10">
    <property type="entry name" value="Medium-chain alcohol dehydrogenases, catalytic domain"/>
    <property type="match status" value="1"/>
</dbReference>
<organism evidence="12 13">
    <name type="scientific">Diaporthe australafricana</name>
    <dbReference type="NCBI Taxonomy" id="127596"/>
    <lineage>
        <taxon>Eukaryota</taxon>
        <taxon>Fungi</taxon>
        <taxon>Dikarya</taxon>
        <taxon>Ascomycota</taxon>
        <taxon>Pezizomycotina</taxon>
        <taxon>Sordariomycetes</taxon>
        <taxon>Sordariomycetidae</taxon>
        <taxon>Diaporthales</taxon>
        <taxon>Diaporthaceae</taxon>
        <taxon>Diaporthe</taxon>
    </lineage>
</organism>
<evidence type="ECO:0000259" key="10">
    <source>
        <dbReference type="PROSITE" id="PS52004"/>
    </source>
</evidence>
<keyword evidence="7" id="KW-0012">Acyltransferase</keyword>
<dbReference type="PROSITE" id="PS52019">
    <property type="entry name" value="PKS_MFAS_DH"/>
    <property type="match status" value="1"/>
</dbReference>
<feature type="domain" description="Carrier" evidence="9">
    <location>
        <begin position="2512"/>
        <end position="2590"/>
    </location>
</feature>
<evidence type="ECO:0000313" key="13">
    <source>
        <dbReference type="Proteomes" id="UP001583177"/>
    </source>
</evidence>
<dbReference type="InterPro" id="IPR049900">
    <property type="entry name" value="PKS_mFAS_DH"/>
</dbReference>
<dbReference type="SMART" id="SM00829">
    <property type="entry name" value="PKS_ER"/>
    <property type="match status" value="1"/>
</dbReference>
<dbReference type="Pfam" id="PF00107">
    <property type="entry name" value="ADH_zinc_N"/>
    <property type="match status" value="1"/>
</dbReference>
<dbReference type="SUPFAM" id="SSF50129">
    <property type="entry name" value="GroES-like"/>
    <property type="match status" value="1"/>
</dbReference>
<reference evidence="12 13" key="1">
    <citation type="journal article" date="2024" name="IMA Fungus">
        <title>IMA Genome - F19 : A genome assembly and annotation guide to empower mycologists, including annotated draft genome sequences of Ceratocystis pirilliformis, Diaporthe australafricana, Fusarium ophioides, Paecilomyces lecythidis, and Sporothrix stenoceras.</title>
        <authorList>
            <person name="Aylward J."/>
            <person name="Wilson A.M."/>
            <person name="Visagie C.M."/>
            <person name="Spraker J."/>
            <person name="Barnes I."/>
            <person name="Buitendag C."/>
            <person name="Ceriani C."/>
            <person name="Del Mar Angel L."/>
            <person name="du Plessis D."/>
            <person name="Fuchs T."/>
            <person name="Gasser K."/>
            <person name="Kramer D."/>
            <person name="Li W."/>
            <person name="Munsamy K."/>
            <person name="Piso A."/>
            <person name="Price J.L."/>
            <person name="Sonnekus B."/>
            <person name="Thomas C."/>
            <person name="van der Nest A."/>
            <person name="van Dijk A."/>
            <person name="van Heerden A."/>
            <person name="van Vuuren N."/>
            <person name="Yilmaz N."/>
            <person name="Duong T.A."/>
            <person name="van der Merwe N.A."/>
            <person name="Wingfield M.J."/>
            <person name="Wingfield B.D."/>
        </authorList>
    </citation>
    <scope>NUCLEOTIDE SEQUENCE [LARGE SCALE GENOMIC DNA]</scope>
    <source>
        <strain evidence="12 13">CMW 18300</strain>
    </source>
</reference>
<dbReference type="SMART" id="SM00827">
    <property type="entry name" value="PKS_AT"/>
    <property type="match status" value="1"/>
</dbReference>
<dbReference type="InterPro" id="IPR050091">
    <property type="entry name" value="PKS_NRPS_Biosynth_Enz"/>
</dbReference>
<evidence type="ECO:0000256" key="8">
    <source>
        <dbReference type="PROSITE-ProRule" id="PRU01363"/>
    </source>
</evidence>
<evidence type="ECO:0000256" key="2">
    <source>
        <dbReference type="ARBA" id="ARBA00022553"/>
    </source>
</evidence>
<dbReference type="Pfam" id="PF16197">
    <property type="entry name" value="KAsynt_C_assoc"/>
    <property type="match status" value="1"/>
</dbReference>
<dbReference type="SUPFAM" id="SSF53335">
    <property type="entry name" value="S-adenosyl-L-methionine-dependent methyltransferases"/>
    <property type="match status" value="1"/>
</dbReference>
<dbReference type="InterPro" id="IPR016035">
    <property type="entry name" value="Acyl_Trfase/lysoPLipase"/>
</dbReference>
<dbReference type="InterPro" id="IPR001227">
    <property type="entry name" value="Ac_transferase_dom_sf"/>
</dbReference>
<evidence type="ECO:0000256" key="5">
    <source>
        <dbReference type="ARBA" id="ARBA00023002"/>
    </source>
</evidence>
<feature type="region of interest" description="C-terminal hotdog fold" evidence="8">
    <location>
        <begin position="1095"/>
        <end position="1260"/>
    </location>
</feature>
<keyword evidence="2" id="KW-0597">Phosphoprotein</keyword>
<feature type="region of interest" description="N-terminal hotdog fold" evidence="8">
    <location>
        <begin position="950"/>
        <end position="1066"/>
    </location>
</feature>
<evidence type="ECO:0000256" key="1">
    <source>
        <dbReference type="ARBA" id="ARBA00022450"/>
    </source>
</evidence>
<dbReference type="InterPro" id="IPR014031">
    <property type="entry name" value="Ketoacyl_synth_C"/>
</dbReference>
<dbReference type="InterPro" id="IPR042104">
    <property type="entry name" value="PKS_dehydratase_sf"/>
</dbReference>
<dbReference type="InterPro" id="IPR014030">
    <property type="entry name" value="Ketoacyl_synth_N"/>
</dbReference>
<keyword evidence="3" id="KW-0808">Transferase</keyword>
<dbReference type="PROSITE" id="PS50075">
    <property type="entry name" value="CARRIER"/>
    <property type="match status" value="1"/>
</dbReference>
<proteinExistence type="predicted"/>
<dbReference type="InterPro" id="IPR036736">
    <property type="entry name" value="ACP-like_sf"/>
</dbReference>
<keyword evidence="5" id="KW-0560">Oxidoreductase</keyword>
<dbReference type="InterPro" id="IPR057326">
    <property type="entry name" value="KR_dom"/>
</dbReference>
<dbReference type="Pfam" id="PF02801">
    <property type="entry name" value="Ketoacyl-synt_C"/>
    <property type="match status" value="1"/>
</dbReference>
<name>A0ABR3W5E8_9PEZI</name>
<dbReference type="InterPro" id="IPR020806">
    <property type="entry name" value="PKS_PP-bd"/>
</dbReference>
<dbReference type="Gene3D" id="3.10.129.110">
    <property type="entry name" value="Polyketide synthase dehydratase"/>
    <property type="match status" value="1"/>
</dbReference>
<dbReference type="InterPro" id="IPR016036">
    <property type="entry name" value="Malonyl_transacylase_ACP-bd"/>
</dbReference>
<dbReference type="Pfam" id="PF00109">
    <property type="entry name" value="ketoacyl-synt"/>
    <property type="match status" value="1"/>
</dbReference>
<dbReference type="SMART" id="SM00825">
    <property type="entry name" value="PKS_KS"/>
    <property type="match status" value="1"/>
</dbReference>